<gene>
    <name evidence="1" type="ORF">AVEN_35624_1</name>
</gene>
<comment type="caution">
    <text evidence="1">The sequence shown here is derived from an EMBL/GenBank/DDBJ whole genome shotgun (WGS) entry which is preliminary data.</text>
</comment>
<dbReference type="Proteomes" id="UP000499080">
    <property type="component" value="Unassembled WGS sequence"/>
</dbReference>
<dbReference type="EMBL" id="BGPR01025153">
    <property type="protein sequence ID" value="GBN93822.1"/>
    <property type="molecule type" value="Genomic_DNA"/>
</dbReference>
<keyword evidence="2" id="KW-1185">Reference proteome</keyword>
<evidence type="ECO:0000313" key="2">
    <source>
        <dbReference type="Proteomes" id="UP000499080"/>
    </source>
</evidence>
<protein>
    <submittedName>
        <fullName evidence="1">Uncharacterized protein</fullName>
    </submittedName>
</protein>
<proteinExistence type="predicted"/>
<name>A0A4Y2SZQ6_ARAVE</name>
<evidence type="ECO:0000313" key="1">
    <source>
        <dbReference type="EMBL" id="GBN93822.1"/>
    </source>
</evidence>
<sequence>MKEPLESNRRIEHKLDTFITNQQVQPMSLTAQEDGEEISFISLLPLGVEDFVKFDFKKFLRVVFQKKDLYLPTLQRASSEAHFKSLLDLIKHPSALLLPLASSHQKTISECLSEALPVTKARINNMQPTRNKGLVVTFQTNLDKQILQKEITEHEALREEIYFTNPSKRHPSLINYNIPKKFSESAIQLGLKSFMSNQQELRVRFKFKGKDSASQN</sequence>
<accession>A0A4Y2SZQ6</accession>
<dbReference type="AlphaFoldDB" id="A0A4Y2SZQ6"/>
<reference evidence="1 2" key="1">
    <citation type="journal article" date="2019" name="Sci. Rep.">
        <title>Orb-weaving spider Araneus ventricosus genome elucidates the spidroin gene catalogue.</title>
        <authorList>
            <person name="Kono N."/>
            <person name="Nakamura H."/>
            <person name="Ohtoshi R."/>
            <person name="Moran D.A.P."/>
            <person name="Shinohara A."/>
            <person name="Yoshida Y."/>
            <person name="Fujiwara M."/>
            <person name="Mori M."/>
            <person name="Tomita M."/>
            <person name="Arakawa K."/>
        </authorList>
    </citation>
    <scope>NUCLEOTIDE SEQUENCE [LARGE SCALE GENOMIC DNA]</scope>
</reference>
<organism evidence="1 2">
    <name type="scientific">Araneus ventricosus</name>
    <name type="common">Orbweaver spider</name>
    <name type="synonym">Epeira ventricosa</name>
    <dbReference type="NCBI Taxonomy" id="182803"/>
    <lineage>
        <taxon>Eukaryota</taxon>
        <taxon>Metazoa</taxon>
        <taxon>Ecdysozoa</taxon>
        <taxon>Arthropoda</taxon>
        <taxon>Chelicerata</taxon>
        <taxon>Arachnida</taxon>
        <taxon>Araneae</taxon>
        <taxon>Araneomorphae</taxon>
        <taxon>Entelegynae</taxon>
        <taxon>Araneoidea</taxon>
        <taxon>Araneidae</taxon>
        <taxon>Araneus</taxon>
    </lineage>
</organism>